<sequence>MKENVKNTVRRILDNYLETNHRRKTSERYAILDTVYSMGGHFTLEQLEACLIERKFFVCRATLYNTLRLFIELRLIMRHHLLDGTRYEACYANSNHCHQICTVCGKVTEIHVPNIARAVENVHLKRFRKDGFSLYIYGVCSACQGKITRGITV</sequence>
<keyword evidence="8 12" id="KW-0862">Zinc</keyword>
<dbReference type="Gene3D" id="3.30.1490.190">
    <property type="match status" value="1"/>
</dbReference>
<dbReference type="GO" id="GO:0000976">
    <property type="term" value="F:transcription cis-regulatory region binding"/>
    <property type="evidence" value="ECO:0007669"/>
    <property type="project" value="TreeGrafter"/>
</dbReference>
<comment type="similarity">
    <text evidence="2">Belongs to the Fur family.</text>
</comment>
<proteinExistence type="inferred from homology"/>
<feature type="binding site" evidence="12">
    <location>
        <position position="140"/>
    </location>
    <ligand>
        <name>Zn(2+)</name>
        <dbReference type="ChEBI" id="CHEBI:29105"/>
    </ligand>
</feature>
<evidence type="ECO:0000256" key="9">
    <source>
        <dbReference type="ARBA" id="ARBA00023015"/>
    </source>
</evidence>
<evidence type="ECO:0000256" key="6">
    <source>
        <dbReference type="ARBA" id="ARBA00022491"/>
    </source>
</evidence>
<evidence type="ECO:0000256" key="10">
    <source>
        <dbReference type="ARBA" id="ARBA00023125"/>
    </source>
</evidence>
<keyword evidence="7 12" id="KW-0479">Metal-binding</keyword>
<accession>U2L6U9</accession>
<evidence type="ECO:0000256" key="11">
    <source>
        <dbReference type="ARBA" id="ARBA00023163"/>
    </source>
</evidence>
<dbReference type="PANTHER" id="PTHR33202:SF2">
    <property type="entry name" value="FERRIC UPTAKE REGULATION PROTEIN"/>
    <property type="match status" value="1"/>
</dbReference>
<keyword evidence="11" id="KW-0804">Transcription</keyword>
<keyword evidence="5" id="KW-0963">Cytoplasm</keyword>
<keyword evidence="9" id="KW-0805">Transcription regulation</keyword>
<evidence type="ECO:0000313" key="13">
    <source>
        <dbReference type="EMBL" id="ERK00233.1"/>
    </source>
</evidence>
<dbReference type="Pfam" id="PF01475">
    <property type="entry name" value="FUR"/>
    <property type="match status" value="1"/>
</dbReference>
<dbReference type="RefSeq" id="WP_021584312.1">
    <property type="nucleotide sequence ID" value="NZ_AWET01000038.1"/>
</dbReference>
<comment type="caution">
    <text evidence="13">The sequence shown here is derived from an EMBL/GenBank/DDBJ whole genome shotgun (WGS) entry which is preliminary data.</text>
</comment>
<dbReference type="AlphaFoldDB" id="U2L6U9"/>
<dbReference type="GO" id="GO:1900376">
    <property type="term" value="P:regulation of secondary metabolite biosynthetic process"/>
    <property type="evidence" value="ECO:0007669"/>
    <property type="project" value="TreeGrafter"/>
</dbReference>
<comment type="subunit">
    <text evidence="3">Homodimer.</text>
</comment>
<dbReference type="GO" id="GO:0005829">
    <property type="term" value="C:cytosol"/>
    <property type="evidence" value="ECO:0007669"/>
    <property type="project" value="TreeGrafter"/>
</dbReference>
<gene>
    <name evidence="13" type="ORF">HMPREF1218_1273</name>
</gene>
<dbReference type="GO" id="GO:0008270">
    <property type="term" value="F:zinc ion binding"/>
    <property type="evidence" value="ECO:0007669"/>
    <property type="project" value="TreeGrafter"/>
</dbReference>
<feature type="binding site" evidence="12">
    <location>
        <position position="104"/>
    </location>
    <ligand>
        <name>Zn(2+)</name>
        <dbReference type="ChEBI" id="CHEBI:29105"/>
    </ligand>
</feature>
<dbReference type="Gene3D" id="1.10.10.10">
    <property type="entry name" value="Winged helix-like DNA-binding domain superfamily/Winged helix DNA-binding domain"/>
    <property type="match status" value="1"/>
</dbReference>
<dbReference type="EMBL" id="AWET01000038">
    <property type="protein sequence ID" value="ERK00233.1"/>
    <property type="molecule type" value="Genomic_DNA"/>
</dbReference>
<evidence type="ECO:0000256" key="1">
    <source>
        <dbReference type="ARBA" id="ARBA00004496"/>
    </source>
</evidence>
<evidence type="ECO:0000256" key="12">
    <source>
        <dbReference type="PIRSR" id="PIRSR602481-1"/>
    </source>
</evidence>
<dbReference type="GO" id="GO:0003700">
    <property type="term" value="F:DNA-binding transcription factor activity"/>
    <property type="evidence" value="ECO:0007669"/>
    <property type="project" value="InterPro"/>
</dbReference>
<dbReference type="InterPro" id="IPR036390">
    <property type="entry name" value="WH_DNA-bd_sf"/>
</dbReference>
<reference evidence="13 14" key="1">
    <citation type="submission" date="2013-08" db="EMBL/GenBank/DDBJ databases">
        <authorList>
            <person name="Durkin A.S."/>
            <person name="Haft D.R."/>
            <person name="McCorrison J."/>
            <person name="Torralba M."/>
            <person name="Gillis M."/>
            <person name="Haft D.H."/>
            <person name="Methe B."/>
            <person name="Sutton G."/>
            <person name="Nelson K.E."/>
        </authorList>
    </citation>
    <scope>NUCLEOTIDE SEQUENCE [LARGE SCALE GENOMIC DNA]</scope>
    <source>
        <strain evidence="13 14">F0068</strain>
    </source>
</reference>
<keyword evidence="14" id="KW-1185">Reference proteome</keyword>
<comment type="cofactor">
    <cofactor evidence="12">
        <name>Zn(2+)</name>
        <dbReference type="ChEBI" id="CHEBI:29105"/>
    </cofactor>
    <text evidence="12">Binds 1 zinc ion per subunit.</text>
</comment>
<evidence type="ECO:0000256" key="7">
    <source>
        <dbReference type="ARBA" id="ARBA00022723"/>
    </source>
</evidence>
<comment type="subcellular location">
    <subcellularLocation>
        <location evidence="1">Cytoplasm</location>
    </subcellularLocation>
</comment>
<feature type="binding site" evidence="12">
    <location>
        <position position="101"/>
    </location>
    <ligand>
        <name>Zn(2+)</name>
        <dbReference type="ChEBI" id="CHEBI:29105"/>
    </ligand>
</feature>
<dbReference type="InterPro" id="IPR043135">
    <property type="entry name" value="Fur_C"/>
</dbReference>
<dbReference type="SUPFAM" id="SSF46785">
    <property type="entry name" value="Winged helix' DNA-binding domain"/>
    <property type="match status" value="1"/>
</dbReference>
<dbReference type="GO" id="GO:0045892">
    <property type="term" value="P:negative regulation of DNA-templated transcription"/>
    <property type="evidence" value="ECO:0007669"/>
    <property type="project" value="TreeGrafter"/>
</dbReference>
<evidence type="ECO:0000256" key="5">
    <source>
        <dbReference type="ARBA" id="ARBA00022490"/>
    </source>
</evidence>
<name>U2L6U9_9BACT</name>
<dbReference type="PANTHER" id="PTHR33202">
    <property type="entry name" value="ZINC UPTAKE REGULATION PROTEIN"/>
    <property type="match status" value="1"/>
</dbReference>
<protein>
    <recommendedName>
        <fullName evidence="4">Ferric uptake regulation protein</fullName>
    </recommendedName>
</protein>
<organism evidence="13 14">
    <name type="scientific">Hoylesella pleuritidis F0068</name>
    <dbReference type="NCBI Taxonomy" id="1081904"/>
    <lineage>
        <taxon>Bacteria</taxon>
        <taxon>Pseudomonadati</taxon>
        <taxon>Bacteroidota</taxon>
        <taxon>Bacteroidia</taxon>
        <taxon>Bacteroidales</taxon>
        <taxon>Prevotellaceae</taxon>
        <taxon>Hoylesella</taxon>
    </lineage>
</organism>
<evidence type="ECO:0000256" key="2">
    <source>
        <dbReference type="ARBA" id="ARBA00007957"/>
    </source>
</evidence>
<keyword evidence="6" id="KW-0678">Repressor</keyword>
<dbReference type="CDD" id="cd07153">
    <property type="entry name" value="Fur_like"/>
    <property type="match status" value="1"/>
</dbReference>
<evidence type="ECO:0000256" key="4">
    <source>
        <dbReference type="ARBA" id="ARBA00020910"/>
    </source>
</evidence>
<feature type="binding site" evidence="12">
    <location>
        <position position="143"/>
    </location>
    <ligand>
        <name>Zn(2+)</name>
        <dbReference type="ChEBI" id="CHEBI:29105"/>
    </ligand>
</feature>
<evidence type="ECO:0000256" key="3">
    <source>
        <dbReference type="ARBA" id="ARBA00011738"/>
    </source>
</evidence>
<dbReference type="Proteomes" id="UP000016600">
    <property type="component" value="Unassembled WGS sequence"/>
</dbReference>
<dbReference type="InterPro" id="IPR036388">
    <property type="entry name" value="WH-like_DNA-bd_sf"/>
</dbReference>
<evidence type="ECO:0000313" key="14">
    <source>
        <dbReference type="Proteomes" id="UP000016600"/>
    </source>
</evidence>
<dbReference type="PATRIC" id="fig|1081904.3.peg.1665"/>
<dbReference type="InterPro" id="IPR002481">
    <property type="entry name" value="FUR"/>
</dbReference>
<keyword evidence="10" id="KW-0238">DNA-binding</keyword>
<evidence type="ECO:0000256" key="8">
    <source>
        <dbReference type="ARBA" id="ARBA00022833"/>
    </source>
</evidence>